<evidence type="ECO:0000313" key="3">
    <source>
        <dbReference type="Proteomes" id="UP000664534"/>
    </source>
</evidence>
<keyword evidence="3" id="KW-1185">Reference proteome</keyword>
<dbReference type="OrthoDB" id="5417413at2759"/>
<dbReference type="Proteomes" id="UP000664534">
    <property type="component" value="Unassembled WGS sequence"/>
</dbReference>
<evidence type="ECO:0000313" key="2">
    <source>
        <dbReference type="EMBL" id="CAF9930520.1"/>
    </source>
</evidence>
<organism evidence="2 3">
    <name type="scientific">Imshaugia aleurites</name>
    <dbReference type="NCBI Taxonomy" id="172621"/>
    <lineage>
        <taxon>Eukaryota</taxon>
        <taxon>Fungi</taxon>
        <taxon>Dikarya</taxon>
        <taxon>Ascomycota</taxon>
        <taxon>Pezizomycotina</taxon>
        <taxon>Lecanoromycetes</taxon>
        <taxon>OSLEUM clade</taxon>
        <taxon>Lecanoromycetidae</taxon>
        <taxon>Lecanorales</taxon>
        <taxon>Lecanorineae</taxon>
        <taxon>Parmeliaceae</taxon>
        <taxon>Imshaugia</taxon>
    </lineage>
</organism>
<dbReference type="AlphaFoldDB" id="A0A8H3IRD6"/>
<protein>
    <submittedName>
        <fullName evidence="2">Uncharacterized protein</fullName>
    </submittedName>
</protein>
<proteinExistence type="predicted"/>
<keyword evidence="1" id="KW-0472">Membrane</keyword>
<comment type="caution">
    <text evidence="2">The sequence shown here is derived from an EMBL/GenBank/DDBJ whole genome shotgun (WGS) entry which is preliminary data.</text>
</comment>
<gene>
    <name evidence="2" type="ORF">IMSHALPRED_008206</name>
</gene>
<accession>A0A8H3IRD6</accession>
<feature type="transmembrane region" description="Helical" evidence="1">
    <location>
        <begin position="122"/>
        <end position="143"/>
    </location>
</feature>
<reference evidence="2" key="1">
    <citation type="submission" date="2021-03" db="EMBL/GenBank/DDBJ databases">
        <authorList>
            <person name="Tagirdzhanova G."/>
        </authorList>
    </citation>
    <scope>NUCLEOTIDE SEQUENCE</scope>
</reference>
<name>A0A8H3IRD6_9LECA</name>
<keyword evidence="1" id="KW-0812">Transmembrane</keyword>
<keyword evidence="1" id="KW-1133">Transmembrane helix</keyword>
<sequence>MYNVPSFTLARAIGGLVNWYWRIYRGREDTPVVVLASGLILGEGVLENINNSTNAIELVSIVIALLSPAVTADQHNQLQDLVTNLFPQLLAQSQENNRALKNLCDFTQHQADSNFYAAGSNVMVPSMLGIAIAVMVVTLVNMVDHFA</sequence>
<dbReference type="EMBL" id="CAJPDT010000057">
    <property type="protein sequence ID" value="CAF9930520.1"/>
    <property type="molecule type" value="Genomic_DNA"/>
</dbReference>
<evidence type="ECO:0000256" key="1">
    <source>
        <dbReference type="SAM" id="Phobius"/>
    </source>
</evidence>